<evidence type="ECO:0000313" key="2">
    <source>
        <dbReference type="EMBL" id="CBJ27826.1"/>
    </source>
</evidence>
<evidence type="ECO:0000313" key="3">
    <source>
        <dbReference type="Proteomes" id="UP000002630"/>
    </source>
</evidence>
<sequence length="162" mass="17672">MGAAYSLVGVSYHIAHGGSRKNHFVTQLRVRGRWHKYDCLAGGAVTSTDTFDADWNSSSQCMLAYLKTSLCVATPPLYTRHEEQHHNSPSGRQPGHRHHADDSSPSGRNHQRPSQHSPQSLSGRTTSPCGDRSIDDRSSTDAGDAVFDSFGDMCISPSGRTF</sequence>
<feature type="region of interest" description="Disordered" evidence="1">
    <location>
        <begin position="80"/>
        <end position="150"/>
    </location>
</feature>
<evidence type="ECO:0000256" key="1">
    <source>
        <dbReference type="SAM" id="MobiDB-lite"/>
    </source>
</evidence>
<dbReference type="EMBL" id="FN649086">
    <property type="protein sequence ID" value="CBJ27826.1"/>
    <property type="molecule type" value="Genomic_DNA"/>
</dbReference>
<organism evidence="2 3">
    <name type="scientific">Ectocarpus siliculosus</name>
    <name type="common">Brown alga</name>
    <name type="synonym">Conferva siliculosa</name>
    <dbReference type="NCBI Taxonomy" id="2880"/>
    <lineage>
        <taxon>Eukaryota</taxon>
        <taxon>Sar</taxon>
        <taxon>Stramenopiles</taxon>
        <taxon>Ochrophyta</taxon>
        <taxon>PX clade</taxon>
        <taxon>Phaeophyceae</taxon>
        <taxon>Ectocarpales</taxon>
        <taxon>Ectocarpaceae</taxon>
        <taxon>Ectocarpus</taxon>
    </lineage>
</organism>
<reference evidence="2 3" key="1">
    <citation type="journal article" date="2010" name="Nature">
        <title>The Ectocarpus genome and the independent evolution of multicellularity in brown algae.</title>
        <authorList>
            <person name="Cock J.M."/>
            <person name="Sterck L."/>
            <person name="Rouze P."/>
            <person name="Scornet D."/>
            <person name="Allen A.E."/>
            <person name="Amoutzias G."/>
            <person name="Anthouard V."/>
            <person name="Artiguenave F."/>
            <person name="Aury J.M."/>
            <person name="Badger J.H."/>
            <person name="Beszteri B."/>
            <person name="Billiau K."/>
            <person name="Bonnet E."/>
            <person name="Bothwell J.H."/>
            <person name="Bowler C."/>
            <person name="Boyen C."/>
            <person name="Brownlee C."/>
            <person name="Carrano C.J."/>
            <person name="Charrier B."/>
            <person name="Cho G.Y."/>
            <person name="Coelho S.M."/>
            <person name="Collen J."/>
            <person name="Corre E."/>
            <person name="Da Silva C."/>
            <person name="Delage L."/>
            <person name="Delaroque N."/>
            <person name="Dittami S.M."/>
            <person name="Doulbeau S."/>
            <person name="Elias M."/>
            <person name="Farnham G."/>
            <person name="Gachon C.M."/>
            <person name="Gschloessl B."/>
            <person name="Heesch S."/>
            <person name="Jabbari K."/>
            <person name="Jubin C."/>
            <person name="Kawai H."/>
            <person name="Kimura K."/>
            <person name="Kloareg B."/>
            <person name="Kupper F.C."/>
            <person name="Lang D."/>
            <person name="Le Bail A."/>
            <person name="Leblanc C."/>
            <person name="Lerouge P."/>
            <person name="Lohr M."/>
            <person name="Lopez P.J."/>
            <person name="Martens C."/>
            <person name="Maumus F."/>
            <person name="Michel G."/>
            <person name="Miranda-Saavedra D."/>
            <person name="Morales J."/>
            <person name="Moreau H."/>
            <person name="Motomura T."/>
            <person name="Nagasato C."/>
            <person name="Napoli C.A."/>
            <person name="Nelson D.R."/>
            <person name="Nyvall-Collen P."/>
            <person name="Peters A.F."/>
            <person name="Pommier C."/>
            <person name="Potin P."/>
            <person name="Poulain J."/>
            <person name="Quesneville H."/>
            <person name="Read B."/>
            <person name="Rensing S.A."/>
            <person name="Ritter A."/>
            <person name="Rousvoal S."/>
            <person name="Samanta M."/>
            <person name="Samson G."/>
            <person name="Schroeder D.C."/>
            <person name="Segurens B."/>
            <person name="Strittmatter M."/>
            <person name="Tonon T."/>
            <person name="Tregear J.W."/>
            <person name="Valentin K."/>
            <person name="von Dassow P."/>
            <person name="Yamagishi T."/>
            <person name="Van de Peer Y."/>
            <person name="Wincker P."/>
        </authorList>
    </citation>
    <scope>NUCLEOTIDE SEQUENCE [LARGE SCALE GENOMIC DNA]</scope>
    <source>
        <strain evidence="3">Ec32 / CCAP1310/4</strain>
    </source>
</reference>
<feature type="compositionally biased region" description="Polar residues" evidence="1">
    <location>
        <begin position="103"/>
        <end position="128"/>
    </location>
</feature>
<dbReference type="InParanoid" id="D7G7U5"/>
<accession>D7G7U5</accession>
<gene>
    <name evidence="2" type="ORF">Esi_0085_0089</name>
</gene>
<protein>
    <recommendedName>
        <fullName evidence="4">USP domain-containing protein</fullName>
    </recommendedName>
</protein>
<keyword evidence="3" id="KW-1185">Reference proteome</keyword>
<proteinExistence type="predicted"/>
<dbReference type="AlphaFoldDB" id="D7G7U5"/>
<dbReference type="EMBL" id="FN649741">
    <property type="protein sequence ID" value="CBJ27826.1"/>
    <property type="molecule type" value="Genomic_DNA"/>
</dbReference>
<dbReference type="Proteomes" id="UP000002630">
    <property type="component" value="Linkage Group LG16"/>
</dbReference>
<evidence type="ECO:0008006" key="4">
    <source>
        <dbReference type="Google" id="ProtNLM"/>
    </source>
</evidence>
<name>D7G7U5_ECTSI</name>